<name>A0A1Z5KIY3_FISSO</name>
<protein>
    <submittedName>
        <fullName evidence="2">Uncharacterized protein</fullName>
    </submittedName>
</protein>
<feature type="transmembrane region" description="Helical" evidence="1">
    <location>
        <begin position="69"/>
        <end position="91"/>
    </location>
</feature>
<dbReference type="InParanoid" id="A0A1Z5KIY3"/>
<accession>A0A1Z5KIY3</accession>
<dbReference type="AlphaFoldDB" id="A0A1Z5KIY3"/>
<proteinExistence type="predicted"/>
<keyword evidence="1" id="KW-1133">Transmembrane helix</keyword>
<keyword evidence="3" id="KW-1185">Reference proteome</keyword>
<dbReference type="EMBL" id="BDSP01000240">
    <property type="protein sequence ID" value="GAX26260.1"/>
    <property type="molecule type" value="Genomic_DNA"/>
</dbReference>
<comment type="caution">
    <text evidence="2">The sequence shown here is derived from an EMBL/GenBank/DDBJ whole genome shotgun (WGS) entry which is preliminary data.</text>
</comment>
<reference evidence="2 3" key="1">
    <citation type="journal article" date="2015" name="Plant Cell">
        <title>Oil accumulation by the oleaginous diatom Fistulifera solaris as revealed by the genome and transcriptome.</title>
        <authorList>
            <person name="Tanaka T."/>
            <person name="Maeda Y."/>
            <person name="Veluchamy A."/>
            <person name="Tanaka M."/>
            <person name="Abida H."/>
            <person name="Marechal E."/>
            <person name="Bowler C."/>
            <person name="Muto M."/>
            <person name="Sunaga Y."/>
            <person name="Tanaka M."/>
            <person name="Yoshino T."/>
            <person name="Taniguchi T."/>
            <person name="Fukuda Y."/>
            <person name="Nemoto M."/>
            <person name="Matsumoto M."/>
            <person name="Wong P.S."/>
            <person name="Aburatani S."/>
            <person name="Fujibuchi W."/>
        </authorList>
    </citation>
    <scope>NUCLEOTIDE SEQUENCE [LARGE SCALE GENOMIC DNA]</scope>
    <source>
        <strain evidence="2 3">JPCC DA0580</strain>
    </source>
</reference>
<gene>
    <name evidence="2" type="ORF">FisN_16Lh089</name>
</gene>
<evidence type="ECO:0000256" key="1">
    <source>
        <dbReference type="SAM" id="Phobius"/>
    </source>
</evidence>
<dbReference type="Proteomes" id="UP000198406">
    <property type="component" value="Unassembled WGS sequence"/>
</dbReference>
<keyword evidence="1" id="KW-0812">Transmembrane</keyword>
<keyword evidence="1" id="KW-0472">Membrane</keyword>
<evidence type="ECO:0000313" key="2">
    <source>
        <dbReference type="EMBL" id="GAX26260.1"/>
    </source>
</evidence>
<sequence>MKHDKIEYDSSIITTDAVLIDEDIITETDQSTPVDTKTPSQRVFYVDHPPPPGVPSGGVWGQQHYRGPLTLAATVGGIVVACFPAILLLLFRMDRRDAYQAPNGEFYDVHGKVLGDHKKIKFVPNPQKMLVEAVPA</sequence>
<organism evidence="2 3">
    <name type="scientific">Fistulifera solaris</name>
    <name type="common">Oleaginous diatom</name>
    <dbReference type="NCBI Taxonomy" id="1519565"/>
    <lineage>
        <taxon>Eukaryota</taxon>
        <taxon>Sar</taxon>
        <taxon>Stramenopiles</taxon>
        <taxon>Ochrophyta</taxon>
        <taxon>Bacillariophyta</taxon>
        <taxon>Bacillariophyceae</taxon>
        <taxon>Bacillariophycidae</taxon>
        <taxon>Naviculales</taxon>
        <taxon>Naviculaceae</taxon>
        <taxon>Fistulifera</taxon>
    </lineage>
</organism>
<evidence type="ECO:0000313" key="3">
    <source>
        <dbReference type="Proteomes" id="UP000198406"/>
    </source>
</evidence>